<name>A0A7C8I876_9PLEO</name>
<comment type="similarity">
    <text evidence="2 9">Belongs to the cytochrome P450 family.</text>
</comment>
<comment type="cofactor">
    <cofactor evidence="1 8">
        <name>heme</name>
        <dbReference type="ChEBI" id="CHEBI:30413"/>
    </cofactor>
</comment>
<dbReference type="Pfam" id="PF00067">
    <property type="entry name" value="p450"/>
    <property type="match status" value="1"/>
</dbReference>
<evidence type="ECO:0000256" key="9">
    <source>
        <dbReference type="RuleBase" id="RU000461"/>
    </source>
</evidence>
<dbReference type="OrthoDB" id="1470350at2759"/>
<keyword evidence="5 9" id="KW-0560">Oxidoreductase</keyword>
<comment type="caution">
    <text evidence="10">The sequence shown here is derived from an EMBL/GenBank/DDBJ whole genome shotgun (WGS) entry which is preliminary data.</text>
</comment>
<evidence type="ECO:0000256" key="5">
    <source>
        <dbReference type="ARBA" id="ARBA00023002"/>
    </source>
</evidence>
<dbReference type="Proteomes" id="UP000481861">
    <property type="component" value="Unassembled WGS sequence"/>
</dbReference>
<keyword evidence="6 8" id="KW-0408">Iron</keyword>
<accession>A0A7C8I876</accession>
<dbReference type="InterPro" id="IPR001128">
    <property type="entry name" value="Cyt_P450"/>
</dbReference>
<dbReference type="CDD" id="cd11061">
    <property type="entry name" value="CYP67-like"/>
    <property type="match status" value="1"/>
</dbReference>
<dbReference type="GO" id="GO:0004497">
    <property type="term" value="F:monooxygenase activity"/>
    <property type="evidence" value="ECO:0007669"/>
    <property type="project" value="UniProtKB-KW"/>
</dbReference>
<evidence type="ECO:0000313" key="10">
    <source>
        <dbReference type="EMBL" id="KAF2870611.1"/>
    </source>
</evidence>
<evidence type="ECO:0000256" key="6">
    <source>
        <dbReference type="ARBA" id="ARBA00023004"/>
    </source>
</evidence>
<evidence type="ECO:0000256" key="1">
    <source>
        <dbReference type="ARBA" id="ARBA00001971"/>
    </source>
</evidence>
<dbReference type="GO" id="GO:0005506">
    <property type="term" value="F:iron ion binding"/>
    <property type="evidence" value="ECO:0007669"/>
    <property type="project" value="InterPro"/>
</dbReference>
<dbReference type="PRINTS" id="PR00385">
    <property type="entry name" value="P450"/>
</dbReference>
<organism evidence="10 11">
    <name type="scientific">Massariosphaeria phaeospora</name>
    <dbReference type="NCBI Taxonomy" id="100035"/>
    <lineage>
        <taxon>Eukaryota</taxon>
        <taxon>Fungi</taxon>
        <taxon>Dikarya</taxon>
        <taxon>Ascomycota</taxon>
        <taxon>Pezizomycotina</taxon>
        <taxon>Dothideomycetes</taxon>
        <taxon>Pleosporomycetidae</taxon>
        <taxon>Pleosporales</taxon>
        <taxon>Pleosporales incertae sedis</taxon>
        <taxon>Massariosphaeria</taxon>
    </lineage>
</organism>
<dbReference type="SUPFAM" id="SSF48264">
    <property type="entry name" value="Cytochrome P450"/>
    <property type="match status" value="1"/>
</dbReference>
<keyword evidence="11" id="KW-1185">Reference proteome</keyword>
<evidence type="ECO:0000313" key="11">
    <source>
        <dbReference type="Proteomes" id="UP000481861"/>
    </source>
</evidence>
<keyword evidence="3 8" id="KW-0349">Heme</keyword>
<dbReference type="GO" id="GO:0020037">
    <property type="term" value="F:heme binding"/>
    <property type="evidence" value="ECO:0007669"/>
    <property type="project" value="InterPro"/>
</dbReference>
<keyword evidence="4 8" id="KW-0479">Metal-binding</keyword>
<dbReference type="PROSITE" id="PS00086">
    <property type="entry name" value="CYTOCHROME_P450"/>
    <property type="match status" value="1"/>
</dbReference>
<protein>
    <submittedName>
        <fullName evidence="10">Cytochrome P450</fullName>
    </submittedName>
</protein>
<evidence type="ECO:0000256" key="4">
    <source>
        <dbReference type="ARBA" id="ARBA00022723"/>
    </source>
</evidence>
<dbReference type="PRINTS" id="PR00463">
    <property type="entry name" value="EP450I"/>
</dbReference>
<dbReference type="GO" id="GO:0016705">
    <property type="term" value="F:oxidoreductase activity, acting on paired donors, with incorporation or reduction of molecular oxygen"/>
    <property type="evidence" value="ECO:0007669"/>
    <property type="project" value="InterPro"/>
</dbReference>
<dbReference type="InterPro" id="IPR036396">
    <property type="entry name" value="Cyt_P450_sf"/>
</dbReference>
<dbReference type="PANTHER" id="PTHR24305:SF237">
    <property type="entry name" value="CYTOCHROME P450 MONOOXYGENASE ATNE-RELATED"/>
    <property type="match status" value="1"/>
</dbReference>
<dbReference type="AlphaFoldDB" id="A0A7C8I876"/>
<dbReference type="InterPro" id="IPR002401">
    <property type="entry name" value="Cyt_P450_E_grp-I"/>
</dbReference>
<proteinExistence type="inferred from homology"/>
<keyword evidence="7 9" id="KW-0503">Monooxygenase</keyword>
<evidence type="ECO:0000256" key="3">
    <source>
        <dbReference type="ARBA" id="ARBA00022617"/>
    </source>
</evidence>
<feature type="binding site" description="axial binding residue" evidence="8">
    <location>
        <position position="444"/>
    </location>
    <ligand>
        <name>heme</name>
        <dbReference type="ChEBI" id="CHEBI:30413"/>
    </ligand>
    <ligandPart>
        <name>Fe</name>
        <dbReference type="ChEBI" id="CHEBI:18248"/>
    </ligandPart>
</feature>
<dbReference type="InterPro" id="IPR050121">
    <property type="entry name" value="Cytochrome_P450_monoxygenase"/>
</dbReference>
<gene>
    <name evidence="10" type="ORF">BDV95DRAFT_607762</name>
</gene>
<evidence type="ECO:0000256" key="2">
    <source>
        <dbReference type="ARBA" id="ARBA00010617"/>
    </source>
</evidence>
<dbReference type="EMBL" id="JAADJZ010000013">
    <property type="protein sequence ID" value="KAF2870611.1"/>
    <property type="molecule type" value="Genomic_DNA"/>
</dbReference>
<dbReference type="Gene3D" id="1.10.630.10">
    <property type="entry name" value="Cytochrome P450"/>
    <property type="match status" value="1"/>
</dbReference>
<reference evidence="10 11" key="1">
    <citation type="submission" date="2020-01" db="EMBL/GenBank/DDBJ databases">
        <authorList>
            <consortium name="DOE Joint Genome Institute"/>
            <person name="Haridas S."/>
            <person name="Albert R."/>
            <person name="Binder M."/>
            <person name="Bloem J."/>
            <person name="Labutti K."/>
            <person name="Salamov A."/>
            <person name="Andreopoulos B."/>
            <person name="Baker S.E."/>
            <person name="Barry K."/>
            <person name="Bills G."/>
            <person name="Bluhm B.H."/>
            <person name="Cannon C."/>
            <person name="Castanera R."/>
            <person name="Culley D.E."/>
            <person name="Daum C."/>
            <person name="Ezra D."/>
            <person name="Gonzalez J.B."/>
            <person name="Henrissat B."/>
            <person name="Kuo A."/>
            <person name="Liang C."/>
            <person name="Lipzen A."/>
            <person name="Lutzoni F."/>
            <person name="Magnuson J."/>
            <person name="Mondo S."/>
            <person name="Nolan M."/>
            <person name="Ohm R."/>
            <person name="Pangilinan J."/>
            <person name="Park H.-J.H."/>
            <person name="Ramirez L."/>
            <person name="Alfaro M."/>
            <person name="Sun H."/>
            <person name="Tritt A."/>
            <person name="Yoshinaga Y."/>
            <person name="Zwiers L.-H.L."/>
            <person name="Turgeon B.G."/>
            <person name="Goodwin S.B."/>
            <person name="Spatafora J.W."/>
            <person name="Crous P.W."/>
            <person name="Grigoriev I.V."/>
        </authorList>
    </citation>
    <scope>NUCLEOTIDE SEQUENCE [LARGE SCALE GENOMIC DNA]</scope>
    <source>
        <strain evidence="10 11">CBS 611.86</strain>
    </source>
</reference>
<dbReference type="InterPro" id="IPR017972">
    <property type="entry name" value="Cyt_P450_CS"/>
</dbReference>
<evidence type="ECO:0000256" key="8">
    <source>
        <dbReference type="PIRSR" id="PIRSR602401-1"/>
    </source>
</evidence>
<evidence type="ECO:0000256" key="7">
    <source>
        <dbReference type="ARBA" id="ARBA00023033"/>
    </source>
</evidence>
<sequence>MLPLLLATSATAVLSYVVLYRLYFHPLARYPGPWIGRATDWYTVYHSLKGDRYVDFVALHARYGDIVRYGPNRLSFSTVDALQAVYGTRANTKKSYWYDTMTFYMQTASTHATTNKVQHARKRRILAQALSDRMLHVYEDGFMKLLDGFVRRYEKPAAVTENGWSAVFDMEHEFMLLNFDSMGDFCFGESFGSLQNPSKADMIENSLEAFRGLNAIGHMPGLSWLQLDALASKVSRAIKEYEAYAAKLANKCVEKFGQKIHNKEQLSCVFDILYATSSQPGVEGFTFQELVSESSLLVTTGTDTTSGALANALFNLLNNPETMSRLTREIRDTFSDISEIRVGKPLNDCKYLAACIDETHRLTSIVGGCLMREVLPGGITIDGHFIPRGVDVGVPYHVIMRSSKYHAAPWEYRPQRWLHSETSAEEIRVARSAYCAFGLGPTGCVGKTWAMMEMKLTLAQLLFRVLELSHIQNHSISEVHGIDKDPDEWIRATPIFGLAYDFCLKLSGSVAYRRRVDSKVGL</sequence>
<dbReference type="PANTHER" id="PTHR24305">
    <property type="entry name" value="CYTOCHROME P450"/>
    <property type="match status" value="1"/>
</dbReference>